<proteinExistence type="predicted"/>
<comment type="caution">
    <text evidence="1">The sequence shown here is derived from an EMBL/GenBank/DDBJ whole genome shotgun (WGS) entry which is preliminary data.</text>
</comment>
<keyword evidence="2" id="KW-1185">Reference proteome</keyword>
<sequence>MPISTQRSKKLQSSAFIQVKPTLITCTGNITTISPVITSTGKFPKEAENKFLKGKLKGTSQRRDQECSEKEDKGLQAIVEGRTLREIITTLPSIFQLNRNLKPEDWNCMDQFLQLHQILKSLCQWGMENKRFNLASHWEELGAGLLNICFKEIPFKGLMVINKGWHPIRRFRILEQRAARIRENQAPIQDIEEKQNQTESTLITSGS</sequence>
<name>A0A9Q3CFS3_9BASI</name>
<dbReference type="EMBL" id="AVOT02006681">
    <property type="protein sequence ID" value="MBW0482188.1"/>
    <property type="molecule type" value="Genomic_DNA"/>
</dbReference>
<protein>
    <submittedName>
        <fullName evidence="1">Uncharacterized protein</fullName>
    </submittedName>
</protein>
<dbReference type="AlphaFoldDB" id="A0A9Q3CFS3"/>
<evidence type="ECO:0000313" key="2">
    <source>
        <dbReference type="Proteomes" id="UP000765509"/>
    </source>
</evidence>
<organism evidence="1 2">
    <name type="scientific">Austropuccinia psidii MF-1</name>
    <dbReference type="NCBI Taxonomy" id="1389203"/>
    <lineage>
        <taxon>Eukaryota</taxon>
        <taxon>Fungi</taxon>
        <taxon>Dikarya</taxon>
        <taxon>Basidiomycota</taxon>
        <taxon>Pucciniomycotina</taxon>
        <taxon>Pucciniomycetes</taxon>
        <taxon>Pucciniales</taxon>
        <taxon>Sphaerophragmiaceae</taxon>
        <taxon>Austropuccinia</taxon>
    </lineage>
</organism>
<gene>
    <name evidence="1" type="ORF">O181_021903</name>
</gene>
<dbReference type="Proteomes" id="UP000765509">
    <property type="component" value="Unassembled WGS sequence"/>
</dbReference>
<evidence type="ECO:0000313" key="1">
    <source>
        <dbReference type="EMBL" id="MBW0482188.1"/>
    </source>
</evidence>
<accession>A0A9Q3CFS3</accession>
<reference evidence="1" key="1">
    <citation type="submission" date="2021-03" db="EMBL/GenBank/DDBJ databases">
        <title>Draft genome sequence of rust myrtle Austropuccinia psidii MF-1, a brazilian biotype.</title>
        <authorList>
            <person name="Quecine M.C."/>
            <person name="Pachon D.M.R."/>
            <person name="Bonatelli M.L."/>
            <person name="Correr F.H."/>
            <person name="Franceschini L.M."/>
            <person name="Leite T.F."/>
            <person name="Margarido G.R.A."/>
            <person name="Almeida C.A."/>
            <person name="Ferrarezi J.A."/>
            <person name="Labate C.A."/>
        </authorList>
    </citation>
    <scope>NUCLEOTIDE SEQUENCE</scope>
    <source>
        <strain evidence="1">MF-1</strain>
    </source>
</reference>